<dbReference type="AlphaFoldDB" id="A0AAV3ZQ28"/>
<proteinExistence type="predicted"/>
<comment type="caution">
    <text evidence="7">The sequence shown here is derived from an EMBL/GenBank/DDBJ whole genome shotgun (WGS) entry which is preliminary data.</text>
</comment>
<feature type="region of interest" description="Disordered" evidence="5">
    <location>
        <begin position="318"/>
        <end position="369"/>
    </location>
</feature>
<feature type="compositionally biased region" description="Basic and acidic residues" evidence="5">
    <location>
        <begin position="341"/>
        <end position="353"/>
    </location>
</feature>
<evidence type="ECO:0000313" key="8">
    <source>
        <dbReference type="Proteomes" id="UP000735302"/>
    </source>
</evidence>
<dbReference type="Pfam" id="PF08640">
    <property type="entry name" value="U3_assoc_6"/>
    <property type="match status" value="1"/>
</dbReference>
<dbReference type="GO" id="GO:0034388">
    <property type="term" value="C:Pwp2p-containing subcomplex of 90S preribosome"/>
    <property type="evidence" value="ECO:0007669"/>
    <property type="project" value="TreeGrafter"/>
</dbReference>
<dbReference type="Proteomes" id="UP000735302">
    <property type="component" value="Unassembled WGS sequence"/>
</dbReference>
<accession>A0AAV3ZQ28</accession>
<keyword evidence="4" id="KW-0539">Nucleus</keyword>
<feature type="domain" description="U3 small nucleolar RNA-associated protein 6 N-terminal" evidence="6">
    <location>
        <begin position="9"/>
        <end position="90"/>
    </location>
</feature>
<evidence type="ECO:0000256" key="1">
    <source>
        <dbReference type="ARBA" id="ARBA00004604"/>
    </source>
</evidence>
<comment type="subcellular location">
    <subcellularLocation>
        <location evidence="1">Nucleus</location>
        <location evidence="1">Nucleolus</location>
    </subcellularLocation>
</comment>
<feature type="compositionally biased region" description="Pro residues" evidence="5">
    <location>
        <begin position="360"/>
        <end position="369"/>
    </location>
</feature>
<dbReference type="Gene3D" id="1.25.40.10">
    <property type="entry name" value="Tetratricopeptide repeat domain"/>
    <property type="match status" value="1"/>
</dbReference>
<keyword evidence="8" id="KW-1185">Reference proteome</keyword>
<dbReference type="GO" id="GO:0030515">
    <property type="term" value="F:snoRNA binding"/>
    <property type="evidence" value="ECO:0007669"/>
    <property type="project" value="InterPro"/>
</dbReference>
<keyword evidence="3" id="KW-0677">Repeat</keyword>
<sequence>MAEYVHQTLEEMIPELEEMTRVGLFTTKETKTILKKREGHEYKLRQLTKTKESFLNYIKYETKLLELLKLRRKKTGQENMKKGIEKSIADRIHKLYRLLTTRFQDYVEFWEMHIDFSKHMNEKAYVTRLYEQALKLHARNEDLWVKAAQWENDPQGNSNPHQARTVLLKGQRTNPDSEVIFLQMFLLELQLGKQLIKRKNILGLSAEAKEEEAQGKDIDPEFKLAEIIYRNGLDIFSDRPDVHLKLLNLCCSLKEASSLQEKIVSDLHYMYPDCPQVWNALALKHLNKMKSLNKEQKIEAIASCVKVYEDTLENLQSASPQQGDLRLSGPPSGQDAGGGARTRDRRVPADLRADSLATVPPTPPITMNI</sequence>
<dbReference type="EMBL" id="BLXT01002711">
    <property type="protein sequence ID" value="GFN96947.1"/>
    <property type="molecule type" value="Genomic_DNA"/>
</dbReference>
<keyword evidence="2" id="KW-0698">rRNA processing</keyword>
<dbReference type="PANTHER" id="PTHR23271:SF1">
    <property type="entry name" value="U3 SMALL NUCLEOLAR RNA-ASSOCIATED PROTEIN 6 HOMOLOG"/>
    <property type="match status" value="1"/>
</dbReference>
<dbReference type="SUPFAM" id="SSF48452">
    <property type="entry name" value="TPR-like"/>
    <property type="match status" value="1"/>
</dbReference>
<dbReference type="InterPro" id="IPR011990">
    <property type="entry name" value="TPR-like_helical_dom_sf"/>
</dbReference>
<evidence type="ECO:0000256" key="3">
    <source>
        <dbReference type="ARBA" id="ARBA00022737"/>
    </source>
</evidence>
<evidence type="ECO:0000259" key="6">
    <source>
        <dbReference type="Pfam" id="PF08640"/>
    </source>
</evidence>
<evidence type="ECO:0000256" key="4">
    <source>
        <dbReference type="ARBA" id="ARBA00023242"/>
    </source>
</evidence>
<name>A0AAV3ZQ28_9GAST</name>
<dbReference type="PANTHER" id="PTHR23271">
    <property type="entry name" value="HEPATOCELLULAR CARCINOMA-ASSOCIATED ANTIGEN 66"/>
    <property type="match status" value="1"/>
</dbReference>
<evidence type="ECO:0000313" key="7">
    <source>
        <dbReference type="EMBL" id="GFN96947.1"/>
    </source>
</evidence>
<protein>
    <submittedName>
        <fullName evidence="7">U3 small nucleolar RNA-associated protein 6 homolog</fullName>
    </submittedName>
</protein>
<evidence type="ECO:0000256" key="5">
    <source>
        <dbReference type="SAM" id="MobiDB-lite"/>
    </source>
</evidence>
<dbReference type="GO" id="GO:0032040">
    <property type="term" value="C:small-subunit processome"/>
    <property type="evidence" value="ECO:0007669"/>
    <property type="project" value="TreeGrafter"/>
</dbReference>
<organism evidence="7 8">
    <name type="scientific">Plakobranchus ocellatus</name>
    <dbReference type="NCBI Taxonomy" id="259542"/>
    <lineage>
        <taxon>Eukaryota</taxon>
        <taxon>Metazoa</taxon>
        <taxon>Spiralia</taxon>
        <taxon>Lophotrochozoa</taxon>
        <taxon>Mollusca</taxon>
        <taxon>Gastropoda</taxon>
        <taxon>Heterobranchia</taxon>
        <taxon>Euthyneura</taxon>
        <taxon>Panpulmonata</taxon>
        <taxon>Sacoglossa</taxon>
        <taxon>Placobranchoidea</taxon>
        <taxon>Plakobranchidae</taxon>
        <taxon>Plakobranchus</taxon>
    </lineage>
</organism>
<gene>
    <name evidence="7" type="ORF">PoB_002345300</name>
</gene>
<evidence type="ECO:0000256" key="2">
    <source>
        <dbReference type="ARBA" id="ARBA00022552"/>
    </source>
</evidence>
<dbReference type="GO" id="GO:0000462">
    <property type="term" value="P:maturation of SSU-rRNA from tricistronic rRNA transcript (SSU-rRNA, 5.8S rRNA, LSU-rRNA)"/>
    <property type="evidence" value="ECO:0007669"/>
    <property type="project" value="InterPro"/>
</dbReference>
<reference evidence="7 8" key="1">
    <citation type="journal article" date="2021" name="Elife">
        <title>Chloroplast acquisition without the gene transfer in kleptoplastic sea slugs, Plakobranchus ocellatus.</title>
        <authorList>
            <person name="Maeda T."/>
            <person name="Takahashi S."/>
            <person name="Yoshida T."/>
            <person name="Shimamura S."/>
            <person name="Takaki Y."/>
            <person name="Nagai Y."/>
            <person name="Toyoda A."/>
            <person name="Suzuki Y."/>
            <person name="Arimoto A."/>
            <person name="Ishii H."/>
            <person name="Satoh N."/>
            <person name="Nishiyama T."/>
            <person name="Hasebe M."/>
            <person name="Maruyama T."/>
            <person name="Minagawa J."/>
            <person name="Obokata J."/>
            <person name="Shigenobu S."/>
        </authorList>
    </citation>
    <scope>NUCLEOTIDE SEQUENCE [LARGE SCALE GENOMIC DNA]</scope>
</reference>
<dbReference type="InterPro" id="IPR055347">
    <property type="entry name" value="UTP6_N"/>
</dbReference>
<dbReference type="InterPro" id="IPR013949">
    <property type="entry name" value="Utp6"/>
</dbReference>